<dbReference type="CDD" id="cd06170">
    <property type="entry name" value="LuxR_C_like"/>
    <property type="match status" value="1"/>
</dbReference>
<dbReference type="EMBL" id="PYIX02000001">
    <property type="protein sequence ID" value="RFC85506.1"/>
    <property type="molecule type" value="Genomic_DNA"/>
</dbReference>
<evidence type="ECO:0000313" key="11">
    <source>
        <dbReference type="Proteomes" id="UP001595455"/>
    </source>
</evidence>
<dbReference type="InterPro" id="IPR011006">
    <property type="entry name" value="CheY-like_superfamily"/>
</dbReference>
<reference evidence="9 10" key="2">
    <citation type="submission" date="2018-08" db="EMBL/GenBank/DDBJ databases">
        <title>The draft genome of Acinetobacter sichuanensis strain WCHAc060041.</title>
        <authorList>
            <person name="Qin J."/>
            <person name="Feng Y."/>
            <person name="Zong Z."/>
        </authorList>
    </citation>
    <scope>NUCLEOTIDE SEQUENCE [LARGE SCALE GENOMIC DNA]</scope>
    <source>
        <strain evidence="9 10">WCHAc060041</strain>
    </source>
</reference>
<dbReference type="AlphaFoldDB" id="A0A371YVJ9"/>
<evidence type="ECO:0000256" key="3">
    <source>
        <dbReference type="ARBA" id="ARBA00023125"/>
    </source>
</evidence>
<dbReference type="PROSITE" id="PS50043">
    <property type="entry name" value="HTH_LUXR_2"/>
    <property type="match status" value="1"/>
</dbReference>
<evidence type="ECO:0000313" key="8">
    <source>
        <dbReference type="EMBL" id="MFC2996583.1"/>
    </source>
</evidence>
<keyword evidence="3 9" id="KW-0238">DNA-binding</keyword>
<dbReference type="InterPro" id="IPR058245">
    <property type="entry name" value="NreC/VraR/RcsB-like_REC"/>
</dbReference>
<dbReference type="InterPro" id="IPR000792">
    <property type="entry name" value="Tscrpt_reg_LuxR_C"/>
</dbReference>
<dbReference type="Pfam" id="PF00196">
    <property type="entry name" value="GerE"/>
    <property type="match status" value="1"/>
</dbReference>
<dbReference type="PANTHER" id="PTHR43214">
    <property type="entry name" value="TWO-COMPONENT RESPONSE REGULATOR"/>
    <property type="match status" value="1"/>
</dbReference>
<keyword evidence="2" id="KW-0805">Transcription regulation</keyword>
<feature type="domain" description="HTH luxR-type" evidence="6">
    <location>
        <begin position="157"/>
        <end position="222"/>
    </location>
</feature>
<dbReference type="GO" id="GO:0006355">
    <property type="term" value="P:regulation of DNA-templated transcription"/>
    <property type="evidence" value="ECO:0007669"/>
    <property type="project" value="InterPro"/>
</dbReference>
<name>A0A371YVJ9_9GAMM</name>
<dbReference type="SMART" id="SM00448">
    <property type="entry name" value="REC"/>
    <property type="match status" value="1"/>
</dbReference>
<keyword evidence="11" id="KW-1185">Reference proteome</keyword>
<evidence type="ECO:0000259" key="6">
    <source>
        <dbReference type="PROSITE" id="PS50043"/>
    </source>
</evidence>
<evidence type="ECO:0000256" key="2">
    <source>
        <dbReference type="ARBA" id="ARBA00023015"/>
    </source>
</evidence>
<dbReference type="Proteomes" id="UP000240957">
    <property type="component" value="Unassembled WGS sequence"/>
</dbReference>
<reference evidence="11" key="3">
    <citation type="journal article" date="2019" name="Int. J. Syst. Evol. Microbiol.">
        <title>The Global Catalogue of Microorganisms (GCM) 10K type strain sequencing project: providing services to taxonomists for standard genome sequencing and annotation.</title>
        <authorList>
            <consortium name="The Broad Institute Genomics Platform"/>
            <consortium name="The Broad Institute Genome Sequencing Center for Infectious Disease"/>
            <person name="Wu L."/>
            <person name="Ma J."/>
        </authorList>
    </citation>
    <scope>NUCLEOTIDE SEQUENCE [LARGE SCALE GENOMIC DNA]</scope>
    <source>
        <strain evidence="11">KCTC 62575</strain>
    </source>
</reference>
<dbReference type="EMBL" id="JBHRSF010000071">
    <property type="protein sequence ID" value="MFC2996583.1"/>
    <property type="molecule type" value="Genomic_DNA"/>
</dbReference>
<evidence type="ECO:0000313" key="10">
    <source>
        <dbReference type="Proteomes" id="UP000240957"/>
    </source>
</evidence>
<evidence type="ECO:0000256" key="4">
    <source>
        <dbReference type="ARBA" id="ARBA00023163"/>
    </source>
</evidence>
<dbReference type="InterPro" id="IPR016032">
    <property type="entry name" value="Sig_transdc_resp-reg_C-effctor"/>
</dbReference>
<dbReference type="InterPro" id="IPR001789">
    <property type="entry name" value="Sig_transdc_resp-reg_receiver"/>
</dbReference>
<dbReference type="SUPFAM" id="SSF52172">
    <property type="entry name" value="CheY-like"/>
    <property type="match status" value="1"/>
</dbReference>
<dbReference type="PROSITE" id="PS00622">
    <property type="entry name" value="HTH_LUXR_1"/>
    <property type="match status" value="1"/>
</dbReference>
<dbReference type="Pfam" id="PF00072">
    <property type="entry name" value="Response_reg"/>
    <property type="match status" value="1"/>
</dbReference>
<dbReference type="OrthoDB" id="9796655at2"/>
<comment type="caution">
    <text evidence="9">The sequence shown here is derived from an EMBL/GenBank/DDBJ whole genome shotgun (WGS) entry which is preliminary data.</text>
</comment>
<feature type="domain" description="Response regulatory" evidence="7">
    <location>
        <begin position="11"/>
        <end position="130"/>
    </location>
</feature>
<feature type="modified residue" description="4-aspartylphosphate" evidence="5">
    <location>
        <position position="63"/>
    </location>
</feature>
<accession>A0A371YVJ9</accession>
<evidence type="ECO:0000256" key="5">
    <source>
        <dbReference type="PROSITE-ProRule" id="PRU00169"/>
    </source>
</evidence>
<keyword evidence="4" id="KW-0804">Transcription</keyword>
<evidence type="ECO:0000256" key="1">
    <source>
        <dbReference type="ARBA" id="ARBA00022553"/>
    </source>
</evidence>
<reference evidence="8" key="1">
    <citation type="journal article" date="2014" name="Int. J. Syst. Evol. Microbiol.">
        <title>Complete genome of a new Firmicutes species belonging to the dominant human colonic microbiota ('Ruminococcus bicirculans') reveals two chromosomes and a selective capacity to utilize plant glucans.</title>
        <authorList>
            <consortium name="NISC Comparative Sequencing Program"/>
            <person name="Wegmann U."/>
            <person name="Louis P."/>
            <person name="Goesmann A."/>
            <person name="Henrissat B."/>
            <person name="Duncan S.H."/>
            <person name="Flint H.J."/>
        </authorList>
    </citation>
    <scope>NUCLEOTIDE SEQUENCE</scope>
    <source>
        <strain evidence="8">KCTC 62575</strain>
    </source>
</reference>
<organism evidence="9 10">
    <name type="scientific">Acinetobacter sichuanensis</name>
    <dbReference type="NCBI Taxonomy" id="2136183"/>
    <lineage>
        <taxon>Bacteria</taxon>
        <taxon>Pseudomonadati</taxon>
        <taxon>Pseudomonadota</taxon>
        <taxon>Gammaproteobacteria</taxon>
        <taxon>Moraxellales</taxon>
        <taxon>Moraxellaceae</taxon>
        <taxon>Acinetobacter</taxon>
    </lineage>
</organism>
<reference evidence="8" key="4">
    <citation type="submission" date="2024-09" db="EMBL/GenBank/DDBJ databases">
        <authorList>
            <person name="Sun Q."/>
            <person name="Mori K."/>
        </authorList>
    </citation>
    <scope>NUCLEOTIDE SEQUENCE</scope>
    <source>
        <strain evidence="8">KCTC 62575</strain>
    </source>
</reference>
<dbReference type="PROSITE" id="PS50110">
    <property type="entry name" value="RESPONSE_REGULATORY"/>
    <property type="match status" value="1"/>
</dbReference>
<evidence type="ECO:0000259" key="7">
    <source>
        <dbReference type="PROSITE" id="PS50110"/>
    </source>
</evidence>
<evidence type="ECO:0000313" key="9">
    <source>
        <dbReference type="EMBL" id="RFC85506.1"/>
    </source>
</evidence>
<proteinExistence type="predicted"/>
<sequence length="225" mass="25054">MFNISCPLLKPILVLEDDPNVQIRIEKLLYAFGYKKQDVLFAQSIATAKKNAQENIVQLALVDLGLPDGNGIDFIKYLRQKKEKEDIPVMVISAWNTTEMIYQALTAGATGYVLKERDDLEIMFAIRSILTGGAIIDPSIAKEILNKFVGVDVISQDVSKKSILSNRETEILKLIASGLSSKEISHQLVIAKYTVDVHIKNIYQKLEVNSRTKAIHVAQNIGLLS</sequence>
<dbReference type="PRINTS" id="PR00038">
    <property type="entry name" value="HTHLUXR"/>
</dbReference>
<dbReference type="GO" id="GO:0003677">
    <property type="term" value="F:DNA binding"/>
    <property type="evidence" value="ECO:0007669"/>
    <property type="project" value="UniProtKB-KW"/>
</dbReference>
<dbReference type="Gene3D" id="3.40.50.2300">
    <property type="match status" value="1"/>
</dbReference>
<dbReference type="InterPro" id="IPR039420">
    <property type="entry name" value="WalR-like"/>
</dbReference>
<dbReference type="CDD" id="cd17535">
    <property type="entry name" value="REC_NarL-like"/>
    <property type="match status" value="1"/>
</dbReference>
<dbReference type="Proteomes" id="UP001595455">
    <property type="component" value="Unassembled WGS sequence"/>
</dbReference>
<dbReference type="SMART" id="SM00421">
    <property type="entry name" value="HTH_LUXR"/>
    <property type="match status" value="1"/>
</dbReference>
<protein>
    <submittedName>
        <fullName evidence="9">DNA-binding response regulator</fullName>
    </submittedName>
    <submittedName>
        <fullName evidence="8">LuxR C-terminal-related transcriptional regulator</fullName>
    </submittedName>
</protein>
<dbReference type="GO" id="GO:0000160">
    <property type="term" value="P:phosphorelay signal transduction system"/>
    <property type="evidence" value="ECO:0007669"/>
    <property type="project" value="InterPro"/>
</dbReference>
<keyword evidence="1 5" id="KW-0597">Phosphoprotein</keyword>
<dbReference type="SUPFAM" id="SSF46894">
    <property type="entry name" value="C-terminal effector domain of the bipartite response regulators"/>
    <property type="match status" value="1"/>
</dbReference>
<gene>
    <name evidence="8" type="ORF">ACFODO_15195</name>
    <name evidence="9" type="ORF">C9E89_000875</name>
</gene>
<dbReference type="RefSeq" id="WP_107006551.1">
    <property type="nucleotide sequence ID" value="NZ_JBHRSF010000071.1"/>
</dbReference>
<dbReference type="PANTHER" id="PTHR43214:SF41">
    <property type="entry name" value="NITRATE_NITRITE RESPONSE REGULATOR PROTEIN NARP"/>
    <property type="match status" value="1"/>
</dbReference>